<comment type="similarity">
    <text evidence="2 6">Belongs to the clathrin light chain family.</text>
</comment>
<dbReference type="EMBL" id="LXFE01000411">
    <property type="protein sequence ID" value="OLL25416.1"/>
    <property type="molecule type" value="Genomic_DNA"/>
</dbReference>
<dbReference type="Pfam" id="PF01086">
    <property type="entry name" value="Clathrin_lg_ch"/>
    <property type="match status" value="1"/>
</dbReference>
<evidence type="ECO:0000256" key="2">
    <source>
        <dbReference type="ARBA" id="ARBA00005263"/>
    </source>
</evidence>
<sequence length="225" mass="25285">MSHFPDIDAFDAGDITVGHPRVGESPSVDDFLAREQAFLGSDAEMFHKPAHFDSSAVNQNFESSFPDTHEMNEVGGIISSSTAPYIPGQQSSPFATKDQPDQNETEEIEPEVIREWRERQALQILTRDESSEAKIKKEIEAAHQAIDDFYENYNAKKDRAIEQTRKEEADTTSQNESQGHGGSTWEQIIRLIDTSDKATRGINSTSRFRDVLLSLSKDPEALRRV</sequence>
<evidence type="ECO:0000256" key="1">
    <source>
        <dbReference type="ARBA" id="ARBA00004180"/>
    </source>
</evidence>
<dbReference type="PANTHER" id="PTHR10639:SF7">
    <property type="entry name" value="CLATHRIN LIGHT CHAIN"/>
    <property type="match status" value="1"/>
</dbReference>
<keyword evidence="9" id="KW-1185">Reference proteome</keyword>
<evidence type="ECO:0000256" key="3">
    <source>
        <dbReference type="ARBA" id="ARBA00023136"/>
    </source>
</evidence>
<keyword evidence="5 6" id="KW-0968">Cytoplasmic vesicle</keyword>
<reference evidence="8 9" key="1">
    <citation type="submission" date="2016-04" db="EMBL/GenBank/DDBJ databases">
        <title>Evolutionary innovation and constraint leading to complex multicellularity in the Ascomycota.</title>
        <authorList>
            <person name="Cisse O."/>
            <person name="Nguyen A."/>
            <person name="Hewitt D.A."/>
            <person name="Jedd G."/>
            <person name="Stajich J.E."/>
        </authorList>
    </citation>
    <scope>NUCLEOTIDE SEQUENCE [LARGE SCALE GENOMIC DNA]</scope>
    <source>
        <strain evidence="8 9">DAH-3</strain>
    </source>
</reference>
<organism evidence="8 9">
    <name type="scientific">Neolecta irregularis (strain DAH-3)</name>
    <dbReference type="NCBI Taxonomy" id="1198029"/>
    <lineage>
        <taxon>Eukaryota</taxon>
        <taxon>Fungi</taxon>
        <taxon>Dikarya</taxon>
        <taxon>Ascomycota</taxon>
        <taxon>Taphrinomycotina</taxon>
        <taxon>Neolectales</taxon>
        <taxon>Neolectaceae</taxon>
        <taxon>Neolecta</taxon>
    </lineage>
</organism>
<dbReference type="GO" id="GO:0030132">
    <property type="term" value="C:clathrin coat of coated pit"/>
    <property type="evidence" value="ECO:0007669"/>
    <property type="project" value="InterPro"/>
</dbReference>
<dbReference type="GO" id="GO:0072583">
    <property type="term" value="P:clathrin-dependent endocytosis"/>
    <property type="evidence" value="ECO:0007669"/>
    <property type="project" value="EnsemblFungi"/>
</dbReference>
<keyword evidence="3 6" id="KW-0472">Membrane</keyword>
<dbReference type="InterPro" id="IPR000996">
    <property type="entry name" value="Clathrin_L-chain"/>
</dbReference>
<feature type="compositionally biased region" description="Basic and acidic residues" evidence="7">
    <location>
        <begin position="158"/>
        <end position="169"/>
    </location>
</feature>
<evidence type="ECO:0000256" key="4">
    <source>
        <dbReference type="ARBA" id="ARBA00023176"/>
    </source>
</evidence>
<feature type="region of interest" description="Disordered" evidence="7">
    <location>
        <begin position="158"/>
        <end position="187"/>
    </location>
</feature>
<dbReference type="GO" id="GO:0006886">
    <property type="term" value="P:intracellular protein transport"/>
    <property type="evidence" value="ECO:0007669"/>
    <property type="project" value="InterPro"/>
</dbReference>
<evidence type="ECO:0000256" key="7">
    <source>
        <dbReference type="SAM" id="MobiDB-lite"/>
    </source>
</evidence>
<dbReference type="GO" id="GO:0005198">
    <property type="term" value="F:structural molecule activity"/>
    <property type="evidence" value="ECO:0007669"/>
    <property type="project" value="InterPro"/>
</dbReference>
<dbReference type="PANTHER" id="PTHR10639">
    <property type="entry name" value="CLATHRIN LIGHT CHAIN"/>
    <property type="match status" value="1"/>
</dbReference>
<dbReference type="GO" id="GO:0005768">
    <property type="term" value="C:endosome"/>
    <property type="evidence" value="ECO:0007669"/>
    <property type="project" value="EnsemblFungi"/>
</dbReference>
<comment type="subcellular location">
    <subcellularLocation>
        <location evidence="1 6">Cytoplasmic vesicle membrane</location>
        <topology evidence="1 6">Peripheral membrane protein</topology>
        <orientation evidence="1 6">Cytoplasmic side</orientation>
    </subcellularLocation>
    <subcellularLocation>
        <location evidence="6">Membrane</location>
        <location evidence="6">Coated pit</location>
        <topology evidence="6">Peripheral membrane protein</topology>
        <orientation evidence="6">Cytoplasmic side</orientation>
    </subcellularLocation>
    <text evidence="6">Cytoplasmic face of coated pits and vesicles.</text>
</comment>
<evidence type="ECO:0000313" key="8">
    <source>
        <dbReference type="EMBL" id="OLL25416.1"/>
    </source>
</evidence>
<dbReference type="GO" id="GO:0006887">
    <property type="term" value="P:exocytosis"/>
    <property type="evidence" value="ECO:0007669"/>
    <property type="project" value="EnsemblFungi"/>
</dbReference>
<feature type="region of interest" description="Disordered" evidence="7">
    <location>
        <begin position="87"/>
        <end position="108"/>
    </location>
</feature>
<comment type="function">
    <text evidence="6">Clathrin is the major protein of the polyhedral coat of coated pits and vesicles.</text>
</comment>
<protein>
    <recommendedName>
        <fullName evidence="6">Clathrin light chain</fullName>
    </recommendedName>
</protein>
<evidence type="ECO:0000313" key="9">
    <source>
        <dbReference type="Proteomes" id="UP000186594"/>
    </source>
</evidence>
<dbReference type="OMA" id="FYENYNT"/>
<accession>A0A1U7LRW8</accession>
<dbReference type="GO" id="GO:0030130">
    <property type="term" value="C:clathrin coat of trans-Golgi network vesicle"/>
    <property type="evidence" value="ECO:0007669"/>
    <property type="project" value="InterPro"/>
</dbReference>
<proteinExistence type="inferred from homology"/>
<dbReference type="GO" id="GO:0030479">
    <property type="term" value="C:actin cortical patch"/>
    <property type="evidence" value="ECO:0007669"/>
    <property type="project" value="EnsemblFungi"/>
</dbReference>
<dbReference type="OrthoDB" id="5512at2759"/>
<evidence type="ECO:0000256" key="5">
    <source>
        <dbReference type="ARBA" id="ARBA00023329"/>
    </source>
</evidence>
<name>A0A1U7LRW8_NEOID</name>
<dbReference type="AlphaFoldDB" id="A0A1U7LRW8"/>
<dbReference type="STRING" id="1198029.A0A1U7LRW8"/>
<keyword evidence="4 6" id="KW-0168">Coated pit</keyword>
<dbReference type="Proteomes" id="UP000186594">
    <property type="component" value="Unassembled WGS sequence"/>
</dbReference>
<evidence type="ECO:0000256" key="6">
    <source>
        <dbReference type="RuleBase" id="RU363137"/>
    </source>
</evidence>
<gene>
    <name evidence="8" type="ORF">NEOLI_000512</name>
</gene>
<comment type="caution">
    <text evidence="8">The sequence shown here is derived from an EMBL/GenBank/DDBJ whole genome shotgun (WGS) entry which is preliminary data.</text>
</comment>
<dbReference type="GO" id="GO:0032050">
    <property type="term" value="F:clathrin heavy chain binding"/>
    <property type="evidence" value="ECO:0007669"/>
    <property type="project" value="TreeGrafter"/>
</dbReference>